<dbReference type="OrthoDB" id="10660924at2759"/>
<dbReference type="AlphaFoldDB" id="A0A8J8P2N1"/>
<dbReference type="Proteomes" id="UP000785679">
    <property type="component" value="Unassembled WGS sequence"/>
</dbReference>
<dbReference type="EMBL" id="RRYP01000753">
    <property type="protein sequence ID" value="TNV86902.1"/>
    <property type="molecule type" value="Genomic_DNA"/>
</dbReference>
<sequence>MERVGQLQAKRQTADVPFTIFDDEQNQNWLEDDPHLLEEDEINVVTELFKMQQSHASLQPNFMCFNSNPVDIEELQQIFQDAKINPNLKNKSPSKPMPPNLVQISSEGVKRNLILHMIGQAKESVEANFSLPKALDQNKIMWARLMYHNKKVQEVFSAYAFKIKEILDTEIRRKKNTVAKYLKQIRPLDSSLENAELLLARFKQEQKVTFFKNEENLYNDVDNSQKPRPMKELLRSLTMSSKPGANRYQTAQDGNQDGPKYASPDKNKQSNSPEKQQKQLQSPDKHEILGQSPDKKKHLFDEDDAMSLKGVHPPESIHSKMLSHHSRIHHHDKHELEKLILRIKDFNPIDFIQGVITDIYDVGYVNPREIDISDILKKHPPGQLHHRKKLLDKVQKRYNKSVNLKRAQHEMNLQIQAIQSKVRDIEHHSEVQTFEFDQCEAKIDTSVKQYFHQQSQDPELAEQMLRSKALGYMVDWRKYNNPEGWDQIKDYWSELWKTKEQFEEELASELQGHELQRLYREKQFQQRLLSEKQRSQFHIQALESALIETKLSYQKKLNILEMQLAEIESKANNNYMSLDEIEDLLNNPPRIQTMQDAMRRIQRLETCLRSQQTILRESTAVTEETRFELKYQTKRAEMYQDKLDIYRNYRQWMIQIVNQGGYLKTEDETQGYFSYLVDEKDDELVAKLKEIDVAQRIVKELGVYGSFKSVIKTVRDALNESGIMNIKEQYMPEMGEQIRIPKTLVKTLHEQLDSQMILAEVGIFNFLSNIVLYQPSSGAIPALTEASFQNESHQAR</sequence>
<feature type="region of interest" description="Disordered" evidence="1">
    <location>
        <begin position="240"/>
        <end position="291"/>
    </location>
</feature>
<organism evidence="2 3">
    <name type="scientific">Halteria grandinella</name>
    <dbReference type="NCBI Taxonomy" id="5974"/>
    <lineage>
        <taxon>Eukaryota</taxon>
        <taxon>Sar</taxon>
        <taxon>Alveolata</taxon>
        <taxon>Ciliophora</taxon>
        <taxon>Intramacronucleata</taxon>
        <taxon>Spirotrichea</taxon>
        <taxon>Stichotrichia</taxon>
        <taxon>Sporadotrichida</taxon>
        <taxon>Halteriidae</taxon>
        <taxon>Halteria</taxon>
    </lineage>
</organism>
<keyword evidence="3" id="KW-1185">Reference proteome</keyword>
<feature type="compositionally biased region" description="Polar residues" evidence="1">
    <location>
        <begin position="269"/>
        <end position="282"/>
    </location>
</feature>
<comment type="caution">
    <text evidence="2">The sequence shown here is derived from an EMBL/GenBank/DDBJ whole genome shotgun (WGS) entry which is preliminary data.</text>
</comment>
<feature type="compositionally biased region" description="Polar residues" evidence="1">
    <location>
        <begin position="240"/>
        <end position="255"/>
    </location>
</feature>
<name>A0A8J8P2N1_HALGN</name>
<protein>
    <submittedName>
        <fullName evidence="2">Uncharacterized protein</fullName>
    </submittedName>
</protein>
<evidence type="ECO:0000313" key="3">
    <source>
        <dbReference type="Proteomes" id="UP000785679"/>
    </source>
</evidence>
<gene>
    <name evidence="2" type="ORF">FGO68_gene14126</name>
</gene>
<proteinExistence type="predicted"/>
<reference evidence="2" key="1">
    <citation type="submission" date="2019-06" db="EMBL/GenBank/DDBJ databases">
        <authorList>
            <person name="Zheng W."/>
        </authorList>
    </citation>
    <scope>NUCLEOTIDE SEQUENCE</scope>
    <source>
        <strain evidence="2">QDHG01</strain>
    </source>
</reference>
<evidence type="ECO:0000256" key="1">
    <source>
        <dbReference type="SAM" id="MobiDB-lite"/>
    </source>
</evidence>
<evidence type="ECO:0000313" key="2">
    <source>
        <dbReference type="EMBL" id="TNV86902.1"/>
    </source>
</evidence>
<accession>A0A8J8P2N1</accession>